<evidence type="ECO:0000313" key="2">
    <source>
        <dbReference type="Proteomes" id="UP000179807"/>
    </source>
</evidence>
<name>A0A1J4KRH5_9EUKA</name>
<comment type="caution">
    <text evidence="1">The sequence shown here is derived from an EMBL/GenBank/DDBJ whole genome shotgun (WGS) entry which is preliminary data.</text>
</comment>
<dbReference type="GeneID" id="94826152"/>
<dbReference type="RefSeq" id="XP_068365205.1">
    <property type="nucleotide sequence ID" value="XM_068491448.1"/>
</dbReference>
<organism evidence="1 2">
    <name type="scientific">Tritrichomonas foetus</name>
    <dbReference type="NCBI Taxonomy" id="1144522"/>
    <lineage>
        <taxon>Eukaryota</taxon>
        <taxon>Metamonada</taxon>
        <taxon>Parabasalia</taxon>
        <taxon>Tritrichomonadida</taxon>
        <taxon>Tritrichomonadidae</taxon>
        <taxon>Tritrichomonas</taxon>
    </lineage>
</organism>
<dbReference type="Proteomes" id="UP000179807">
    <property type="component" value="Unassembled WGS sequence"/>
</dbReference>
<sequence>MSHFFRYIGLNESSNITESIRQLVSCHSSLAILFFNQMTPITKRKILSDLVKEKPLYAVRTNKDIPTLEHYQFCAHSFSNRYEFHTQIFNHQKLLLHELSSCKYTQKLFEFLNVHENVAPSVLFKNILWLIQNNRDLFLFLTEYQEKMLSNIDVNKILPYIQPFDLPLKLIIFKFQNNFLKASLNENDDKESILLENYINNVNFDEKMFYYSFQSSIETKNKKLIRFMNNKGNLKNEKLLSMINSFIKSNHSFIDIINQLIEPLFMEEDAGSIESFFHETSFSVFKKCVIVPFFICLNDNYNRQFIETFLPIVLSYFECNSSLNDEKFISYEKGAKKVETPKYLGFLNNLIQTIKTVERKFGETLTLKSFDNSSLIFYLKNSLMTLDNDFLFSLHTSTDAPFIFSYIAIRTMLTHNQATKDNFDMISIIIECIQMLPDNSIRQGLLVDLFSLLFLKKGRSFLIDLNSARELIPIIQKYSKDPQLSRYTNFAQNKIACIGANLKTFRDILKPSESIVHSAILSNNWEIADKIVQISDKLKEFFFLYQNITQNKPDGSMMCNAELGFTSTENKNKLKNLRATGFRYKTLSEKRLLLNNPMELFSLPDVRTIDQNLLANEYHASFHTCENSPYLNNFLSYINVYIDAGAKSPEILYTMDRKTTMKRLMMERNFELAFEFAGRTNINFFQYIIENKIVDNDINKVVFNKMPIASFTISLFTQSPQQLLMYRDDILPQNASKPLIRFYDNICNKSNNNNSNMNGFSRCKLDNMDYDRKVDSMRTEELEFGDNPIEAINFLIEEKETMKLNELSERLEIALCFVDHNEEAEKLLELVHYLKMIDDENSLFGDIVSLYSQRIRISRLIMSNQFKEARRFCEHLNTLSIFGDEMTEVIKHKLINKESIKDSMLACQSFHAKIFRNLSVYLRDNIRARSIFLAEATDLQNDSLCFKIYFYLTSNGTDGQNNEFNSVEFNNDYNEMLFDLIKTHNFVMLERVTNKFNIPLEKVLKYIENEIQNIVLSFCTKIHYVMQKSVYLDIPVDLRVRLVCRVSELFDSYVGTCRQSQKFQQMFIDFCEQQFPYILIDSNEAEISQICLILCCKILLTKINKLHSATDTTDLEYNIQSDENQSVIQKSLENKLKLLSFLKELCQIGFYSKFGIIYSYNSIQNEKEKQRLFTICLRNNIGHAIEFFENWEEETMKSQILNGIRLFKFDEAKQILTTILNNNDQDNKHLENDEKRNLIKKPEEFLNNIIYELKKSIIFTEFELKYQSSLTDVPSQMKHFADSLMINDRLLLSVMDTHSIPYQQQKFQKYQKTNFYNDIDSNSKLNQPPSLITEYQFYFSALSDKYNYLKAISEYEGLTNILVAFSQFQFHPSLFIDCIFIPVLKRGFMLPISHQMSFLNVFKNSADNYLELQKAFPEVFDKQFNFNVIGGQTLLNNKMIQCSQNSLNCLIESLKYCQKYKLYFLIFDIAYTLCDYDTALDAQIYKYIENIPKRKQIMQETFFYIPPEVKKLEVFRLQNEFTDILKEKKIVIEEDDIYLFDVGIHKSLILLFKNNLFDFALKIANSLDVDPSPSLNFIISKKIFNYRKIRILIRKIFEFGDKSIAEKWTQILFQIVANNPKLKENLLSLIQKDVENPELRCNLLIQFNFTPEALKCAKQNGLHQFLSLLEM</sequence>
<proteinExistence type="predicted"/>
<dbReference type="EMBL" id="MLAK01000571">
    <property type="protein sequence ID" value="OHT12069.1"/>
    <property type="molecule type" value="Genomic_DNA"/>
</dbReference>
<evidence type="ECO:0000313" key="1">
    <source>
        <dbReference type="EMBL" id="OHT12069.1"/>
    </source>
</evidence>
<dbReference type="VEuPathDB" id="TrichDB:TRFO_03673"/>
<keyword evidence="2" id="KW-1185">Reference proteome</keyword>
<protein>
    <submittedName>
        <fullName evidence="1">Uncharacterized protein</fullName>
    </submittedName>
</protein>
<accession>A0A1J4KRH5</accession>
<reference evidence="1" key="1">
    <citation type="submission" date="2016-10" db="EMBL/GenBank/DDBJ databases">
        <authorList>
            <person name="Benchimol M."/>
            <person name="Almeida L.G."/>
            <person name="Vasconcelos A.T."/>
            <person name="Perreira-Neves A."/>
            <person name="Rosa I.A."/>
            <person name="Tasca T."/>
            <person name="Bogo M.R."/>
            <person name="de Souza W."/>
        </authorList>
    </citation>
    <scope>NUCLEOTIDE SEQUENCE [LARGE SCALE GENOMIC DNA]</scope>
    <source>
        <strain evidence="1">K</strain>
    </source>
</reference>
<gene>
    <name evidence="1" type="ORF">TRFO_03673</name>
</gene>